<protein>
    <submittedName>
        <fullName evidence="1">Uncharacterized protein</fullName>
    </submittedName>
</protein>
<evidence type="ECO:0000313" key="2">
    <source>
        <dbReference type="Proteomes" id="UP000001520"/>
    </source>
</evidence>
<name>D3PES2_DEFDS</name>
<dbReference type="EMBL" id="AP011530">
    <property type="protein sequence ID" value="BAI81714.1"/>
    <property type="molecule type" value="Genomic_DNA"/>
</dbReference>
<geneLocation type="plasmid" evidence="1 2">
    <name>megaplasmid pDF308</name>
</geneLocation>
<keyword evidence="1" id="KW-0614">Plasmid</keyword>
<reference evidence="1 2" key="1">
    <citation type="journal article" date="2010" name="DNA Res.">
        <title>Bacterial lifestyle in a deep-sea hydrothermal vent chimney revealed by the genome sequence of the thermophilic bacterium Deferribacter desulfuricans SSM1.</title>
        <authorList>
            <person name="Takaki Y."/>
            <person name="Shimamura S."/>
            <person name="Nakagawa S."/>
            <person name="Fukuhara Y."/>
            <person name="Horikawa H."/>
            <person name="Ankai A."/>
            <person name="Harada T."/>
            <person name="Hosoyama A."/>
            <person name="Oguchi A."/>
            <person name="Fukui S."/>
            <person name="Fujita N."/>
            <person name="Takami H."/>
            <person name="Takai K."/>
        </authorList>
    </citation>
    <scope>NUCLEOTIDE SEQUENCE [LARGE SCALE GENOMIC DNA]</scope>
    <source>
        <strain evidence="2">DSM 14783 / JCM 11476 / NBRC 101012 / SSM1</strain>
        <plasmid evidence="2">Plasmid megaplasmid pDF308</plasmid>
    </source>
</reference>
<dbReference type="KEGG" id="ddf:DEFDS_P091"/>
<gene>
    <name evidence="1" type="ordered locus">DEFDS_P091</name>
</gene>
<evidence type="ECO:0000313" key="1">
    <source>
        <dbReference type="EMBL" id="BAI81714.1"/>
    </source>
</evidence>
<proteinExistence type="predicted"/>
<accession>D3PES2</accession>
<dbReference type="HOGENOM" id="CLU_1347050_0_0_0"/>
<dbReference type="Proteomes" id="UP000001520">
    <property type="component" value="Plasmid megaplasmid pDF308"/>
</dbReference>
<sequence length="203" mass="24021">MIKRYKVYSNFNNNYKIIEVDTNKLQQLLESYSLDEIVNAVGLGIEGFKTRLVINPETYSIDPIRVPYNNGTQVVYPYTKHLFTVISFKDKYKTSNIVLEKELSKYWFSLFNNFPEFTQFIFNNYSQYFSNVPEKEKLKEIIQNLPGTIKSKIIDFILTEYLYTDIQNRLNRLSVNDIINHLNINCKPITENTQNVSYYDITL</sequence>
<dbReference type="RefSeq" id="WP_013008947.1">
    <property type="nucleotide sequence ID" value="NC_013940.1"/>
</dbReference>
<keyword evidence="2" id="KW-1185">Reference proteome</keyword>
<dbReference type="AlphaFoldDB" id="D3PES2"/>
<organism evidence="1 2">
    <name type="scientific">Deferribacter desulfuricans (strain DSM 14783 / JCM 11476 / NBRC 101012 / SSM1)</name>
    <dbReference type="NCBI Taxonomy" id="639282"/>
    <lineage>
        <taxon>Bacteria</taxon>
        <taxon>Pseudomonadati</taxon>
        <taxon>Deferribacterota</taxon>
        <taxon>Deferribacteres</taxon>
        <taxon>Deferribacterales</taxon>
        <taxon>Deferribacteraceae</taxon>
        <taxon>Deferribacter</taxon>
    </lineage>
</organism>